<keyword evidence="1 3" id="KW-0238">DNA-binding</keyword>
<dbReference type="GO" id="GO:0003677">
    <property type="term" value="F:DNA binding"/>
    <property type="evidence" value="ECO:0007669"/>
    <property type="project" value="UniProtKB-KW"/>
</dbReference>
<dbReference type="SMART" id="SM00530">
    <property type="entry name" value="HTH_XRE"/>
    <property type="match status" value="1"/>
</dbReference>
<dbReference type="GO" id="GO:0005829">
    <property type="term" value="C:cytosol"/>
    <property type="evidence" value="ECO:0007669"/>
    <property type="project" value="TreeGrafter"/>
</dbReference>
<dbReference type="Proteomes" id="UP000295064">
    <property type="component" value="Unassembled WGS sequence"/>
</dbReference>
<organism evidence="3 4">
    <name type="scientific">Halanaerobium saccharolyticum</name>
    <dbReference type="NCBI Taxonomy" id="43595"/>
    <lineage>
        <taxon>Bacteria</taxon>
        <taxon>Bacillati</taxon>
        <taxon>Bacillota</taxon>
        <taxon>Clostridia</taxon>
        <taxon>Halanaerobiales</taxon>
        <taxon>Halanaerobiaceae</taxon>
        <taxon>Halanaerobium</taxon>
    </lineage>
</organism>
<dbReference type="PANTHER" id="PTHR46797">
    <property type="entry name" value="HTH-TYPE TRANSCRIPTIONAL REGULATOR"/>
    <property type="match status" value="1"/>
</dbReference>
<comment type="caution">
    <text evidence="3">The sequence shown here is derived from an EMBL/GenBank/DDBJ whole genome shotgun (WGS) entry which is preliminary data.</text>
</comment>
<dbReference type="SUPFAM" id="SSF47413">
    <property type="entry name" value="lambda repressor-like DNA-binding domains"/>
    <property type="match status" value="1"/>
</dbReference>
<evidence type="ECO:0000313" key="4">
    <source>
        <dbReference type="Proteomes" id="UP000295064"/>
    </source>
</evidence>
<accession>A0A4R6LG57</accession>
<sequence>MSKSIGQLIKELRVEKRMRQNELAKKADLSRNYLSEIENENADPSLRALRKITLALDVSMTQIFEESNYEEVGENKSK</sequence>
<dbReference type="PROSITE" id="PS50943">
    <property type="entry name" value="HTH_CROC1"/>
    <property type="match status" value="1"/>
</dbReference>
<dbReference type="CDD" id="cd00093">
    <property type="entry name" value="HTH_XRE"/>
    <property type="match status" value="1"/>
</dbReference>
<dbReference type="GO" id="GO:0003700">
    <property type="term" value="F:DNA-binding transcription factor activity"/>
    <property type="evidence" value="ECO:0007669"/>
    <property type="project" value="TreeGrafter"/>
</dbReference>
<dbReference type="RefSeq" id="WP_133516105.1">
    <property type="nucleotide sequence ID" value="NZ_SNWX01000032.1"/>
</dbReference>
<dbReference type="OrthoDB" id="48775at2"/>
<dbReference type="AlphaFoldDB" id="A0A4R6LG57"/>
<dbReference type="InterPro" id="IPR050807">
    <property type="entry name" value="TransReg_Diox_bact_type"/>
</dbReference>
<evidence type="ECO:0000256" key="1">
    <source>
        <dbReference type="ARBA" id="ARBA00023125"/>
    </source>
</evidence>
<proteinExistence type="predicted"/>
<name>A0A4R6LG57_9FIRM</name>
<feature type="domain" description="HTH cro/C1-type" evidence="2">
    <location>
        <begin position="9"/>
        <end position="63"/>
    </location>
</feature>
<dbReference type="PANTHER" id="PTHR46797:SF1">
    <property type="entry name" value="METHYLPHOSPHONATE SYNTHASE"/>
    <property type="match status" value="1"/>
</dbReference>
<protein>
    <submittedName>
        <fullName evidence="3">DNA-binding XRE family transcriptional regulator</fullName>
    </submittedName>
</protein>
<dbReference type="Pfam" id="PF01381">
    <property type="entry name" value="HTH_3"/>
    <property type="match status" value="1"/>
</dbReference>
<evidence type="ECO:0000313" key="3">
    <source>
        <dbReference type="EMBL" id="TDO77728.1"/>
    </source>
</evidence>
<dbReference type="InterPro" id="IPR001387">
    <property type="entry name" value="Cro/C1-type_HTH"/>
</dbReference>
<dbReference type="Gene3D" id="1.10.260.40">
    <property type="entry name" value="lambda repressor-like DNA-binding domains"/>
    <property type="match status" value="1"/>
</dbReference>
<dbReference type="EMBL" id="SNWX01000032">
    <property type="protein sequence ID" value="TDO77728.1"/>
    <property type="molecule type" value="Genomic_DNA"/>
</dbReference>
<reference evidence="3 4" key="1">
    <citation type="submission" date="2019-03" db="EMBL/GenBank/DDBJ databases">
        <title>Subsurface microbial communities from deep shales in Ohio and West Virginia, USA.</title>
        <authorList>
            <person name="Wrighton K."/>
        </authorList>
    </citation>
    <scope>NUCLEOTIDE SEQUENCE [LARGE SCALE GENOMIC DNA]</scope>
    <source>
        <strain evidence="3 4">MA284_T2</strain>
    </source>
</reference>
<evidence type="ECO:0000259" key="2">
    <source>
        <dbReference type="PROSITE" id="PS50943"/>
    </source>
</evidence>
<dbReference type="InterPro" id="IPR010982">
    <property type="entry name" value="Lambda_DNA-bd_dom_sf"/>
</dbReference>
<gene>
    <name evidence="3" type="ORF">DFR79_13260</name>
</gene>